<dbReference type="AlphaFoldDB" id="A0A139K0Z4"/>
<reference evidence="2 10" key="1">
    <citation type="submission" date="2015-09" db="EMBL/GenBank/DDBJ databases">
        <authorList>
            <consortium name="Pathogen Informatics"/>
        </authorList>
    </citation>
    <scope>NUCLEOTIDE SEQUENCE [LARGE SCALE GENOMIC DNA]</scope>
    <source>
        <strain evidence="2 10">2789STDY5834847</strain>
    </source>
</reference>
<dbReference type="EMBL" id="QSIF01000037">
    <property type="protein sequence ID" value="RHC71688.1"/>
    <property type="molecule type" value="Genomic_DNA"/>
</dbReference>
<evidence type="ECO:0000256" key="1">
    <source>
        <dbReference type="SAM" id="Phobius"/>
    </source>
</evidence>
<evidence type="ECO:0000313" key="9">
    <source>
        <dbReference type="EMBL" id="RHC71688.1"/>
    </source>
</evidence>
<dbReference type="Proteomes" id="UP000441711">
    <property type="component" value="Unassembled WGS sequence"/>
</dbReference>
<dbReference type="Proteomes" id="UP000284514">
    <property type="component" value="Unassembled WGS sequence"/>
</dbReference>
<evidence type="ECO:0000313" key="15">
    <source>
        <dbReference type="Proteomes" id="UP000438773"/>
    </source>
</evidence>
<dbReference type="EMBL" id="WCUQ01000002">
    <property type="protein sequence ID" value="KAB4127597.1"/>
    <property type="molecule type" value="Genomic_DNA"/>
</dbReference>
<evidence type="ECO:0000313" key="10">
    <source>
        <dbReference type="Proteomes" id="UP000095614"/>
    </source>
</evidence>
<evidence type="ECO:0000313" key="3">
    <source>
        <dbReference type="EMBL" id="KAB4096478.1"/>
    </source>
</evidence>
<dbReference type="PATRIC" id="fig|820.27.peg.3144"/>
<evidence type="ECO:0000313" key="8">
    <source>
        <dbReference type="EMBL" id="RGJ96152.1"/>
    </source>
</evidence>
<dbReference type="EMBL" id="WCUP01000001">
    <property type="protein sequence ID" value="KAB4112016.1"/>
    <property type="molecule type" value="Genomic_DNA"/>
</dbReference>
<evidence type="ECO:0000313" key="2">
    <source>
        <dbReference type="EMBL" id="CUO50479.1"/>
    </source>
</evidence>
<proteinExistence type="predicted"/>
<evidence type="ECO:0000313" key="5">
    <source>
        <dbReference type="EMBL" id="KAB4119491.1"/>
    </source>
</evidence>
<organism evidence="4 16">
    <name type="scientific">Bacteroides uniformis</name>
    <dbReference type="NCBI Taxonomy" id="820"/>
    <lineage>
        <taxon>Bacteria</taxon>
        <taxon>Pseudomonadati</taxon>
        <taxon>Bacteroidota</taxon>
        <taxon>Bacteroidia</taxon>
        <taxon>Bacteroidales</taxon>
        <taxon>Bacteroidaceae</taxon>
        <taxon>Bacteroides</taxon>
    </lineage>
</organism>
<sequence length="175" mass="19927">MKHVPHSTFATSIQKIHTMKADISITKSRKGTEIVVSGKRINKYGIIAAIVFAVPMLILFQSIHGETTSHLSLVRFFMCILAAVLVNLFLHKLLFRLFSPIRMWQYRTTCLLPFLLLGILPLIYGMTSGNYDVTRFGILLAVMSFDDLYILWQLRSFGGDSYITDKSEGLNLHVW</sequence>
<accession>A0A139K0Z4</accession>
<evidence type="ECO:0000313" key="6">
    <source>
        <dbReference type="EMBL" id="KAB4127597.1"/>
    </source>
</evidence>
<dbReference type="OrthoDB" id="9789112at2"/>
<evidence type="ECO:0000313" key="7">
    <source>
        <dbReference type="EMBL" id="KAB4241441.1"/>
    </source>
</evidence>
<feature type="transmembrane region" description="Helical" evidence="1">
    <location>
        <begin position="44"/>
        <end position="63"/>
    </location>
</feature>
<evidence type="ECO:0000313" key="16">
    <source>
        <dbReference type="Proteomes" id="UP000441711"/>
    </source>
</evidence>
<dbReference type="EMBL" id="WCUR01000001">
    <property type="protein sequence ID" value="KAB4119491.1"/>
    <property type="molecule type" value="Genomic_DNA"/>
</dbReference>
<dbReference type="EMBL" id="QSPV01000003">
    <property type="protein sequence ID" value="RGJ96152.1"/>
    <property type="molecule type" value="Genomic_DNA"/>
</dbReference>
<dbReference type="Proteomes" id="UP000095614">
    <property type="component" value="Unassembled WGS sequence"/>
</dbReference>
<feature type="transmembrane region" description="Helical" evidence="1">
    <location>
        <begin position="110"/>
        <end position="127"/>
    </location>
</feature>
<evidence type="ECO:0000313" key="4">
    <source>
        <dbReference type="EMBL" id="KAB4112016.1"/>
    </source>
</evidence>
<evidence type="ECO:0000313" key="11">
    <source>
        <dbReference type="Proteomes" id="UP000260844"/>
    </source>
</evidence>
<evidence type="ECO:0000313" key="17">
    <source>
        <dbReference type="Proteomes" id="UP000462376"/>
    </source>
</evidence>
<dbReference type="EMBL" id="CZAF01000002">
    <property type="protein sequence ID" value="CUO50479.1"/>
    <property type="molecule type" value="Genomic_DNA"/>
</dbReference>
<dbReference type="Proteomes" id="UP000434462">
    <property type="component" value="Unassembled WGS sequence"/>
</dbReference>
<keyword evidence="1" id="KW-0812">Transmembrane</keyword>
<dbReference type="EMBL" id="WCTL01000001">
    <property type="protein sequence ID" value="KAB4241441.1"/>
    <property type="molecule type" value="Genomic_DNA"/>
</dbReference>
<keyword evidence="1" id="KW-0472">Membrane</keyword>
<dbReference type="Proteomes" id="UP000462376">
    <property type="component" value="Unassembled WGS sequence"/>
</dbReference>
<keyword evidence="1" id="KW-1133">Transmembrane helix</keyword>
<evidence type="ECO:0000313" key="13">
    <source>
        <dbReference type="Proteomes" id="UP000432488"/>
    </source>
</evidence>
<dbReference type="Proteomes" id="UP000438773">
    <property type="component" value="Unassembled WGS sequence"/>
</dbReference>
<feature type="transmembrane region" description="Helical" evidence="1">
    <location>
        <begin position="69"/>
        <end position="90"/>
    </location>
</feature>
<evidence type="ECO:0000313" key="12">
    <source>
        <dbReference type="Proteomes" id="UP000284514"/>
    </source>
</evidence>
<evidence type="ECO:0000313" key="14">
    <source>
        <dbReference type="Proteomes" id="UP000434462"/>
    </source>
</evidence>
<name>A0A139K0Z4_BACUN</name>
<protein>
    <submittedName>
        <fullName evidence="4">DUF3267 domain-containing protein</fullName>
    </submittedName>
    <submittedName>
        <fullName evidence="2">Protein of uncharacterized function (DUF3267)</fullName>
    </submittedName>
</protein>
<reference evidence="11 12" key="2">
    <citation type="submission" date="2018-08" db="EMBL/GenBank/DDBJ databases">
        <title>A genome reference for cultivated species of the human gut microbiota.</title>
        <authorList>
            <person name="Zou Y."/>
            <person name="Xue W."/>
            <person name="Luo G."/>
        </authorList>
    </citation>
    <scope>NUCLEOTIDE SEQUENCE [LARGE SCALE GENOMIC DNA]</scope>
    <source>
        <strain evidence="9 12">AM34-25</strain>
        <strain evidence="8 11">TM04-30</strain>
    </source>
</reference>
<dbReference type="Proteomes" id="UP000432488">
    <property type="component" value="Unassembled WGS sequence"/>
</dbReference>
<reference evidence="13 14" key="3">
    <citation type="journal article" date="2019" name="Nat. Med.">
        <title>A library of human gut bacterial isolates paired with longitudinal multiomics data enables mechanistic microbiome research.</title>
        <authorList>
            <person name="Poyet M."/>
            <person name="Groussin M."/>
            <person name="Gibbons S.M."/>
            <person name="Avila-Pacheco J."/>
            <person name="Jiang X."/>
            <person name="Kearney S.M."/>
            <person name="Perrotta A.R."/>
            <person name="Berdy B."/>
            <person name="Zhao S."/>
            <person name="Lieberman T.D."/>
            <person name="Swanson P.K."/>
            <person name="Smith M."/>
            <person name="Roesemann S."/>
            <person name="Alexander J.E."/>
            <person name="Rich S.A."/>
            <person name="Livny J."/>
            <person name="Vlamakis H."/>
            <person name="Clish C."/>
            <person name="Bullock K."/>
            <person name="Deik A."/>
            <person name="Scott J."/>
            <person name="Pierce K.A."/>
            <person name="Xavier R.J."/>
            <person name="Alm E.J."/>
        </authorList>
    </citation>
    <scope>NUCLEOTIDE SEQUENCE [LARGE SCALE GENOMIC DNA]</scope>
    <source>
        <strain evidence="4 16">BIOML-A36</strain>
        <strain evidence="6 15">BIOML-A37</strain>
        <strain evidence="5 14">BIOML-A38</strain>
        <strain evidence="3 13">BIOML-A42</strain>
        <strain evidence="7 17">BIOML-A5</strain>
    </source>
</reference>
<dbReference type="EMBL" id="WCUV01000001">
    <property type="protein sequence ID" value="KAB4096478.1"/>
    <property type="molecule type" value="Genomic_DNA"/>
</dbReference>
<dbReference type="Proteomes" id="UP000260844">
    <property type="component" value="Unassembled WGS sequence"/>
</dbReference>
<gene>
    <name evidence="9" type="ORF">DW831_17245</name>
    <name evidence="8" type="ORF">DXD40_05495</name>
    <name evidence="2" type="ORF">ERS852462_00619</name>
    <name evidence="7" type="ORF">GAP47_02165</name>
    <name evidence="3" type="ORF">GAQ56_01245</name>
    <name evidence="4" type="ORF">GAQ70_01425</name>
    <name evidence="5" type="ORF">GAQ72_00015</name>
    <name evidence="6" type="ORF">GAQ75_03530</name>
</gene>